<dbReference type="PROSITE" id="PS50109">
    <property type="entry name" value="HIS_KIN"/>
    <property type="match status" value="1"/>
</dbReference>
<feature type="transmembrane region" description="Helical" evidence="6">
    <location>
        <begin position="82"/>
        <end position="105"/>
    </location>
</feature>
<dbReference type="SUPFAM" id="SSF47384">
    <property type="entry name" value="Homodimeric domain of signal transducing histidine kinase"/>
    <property type="match status" value="1"/>
</dbReference>
<dbReference type="InterPro" id="IPR003594">
    <property type="entry name" value="HATPase_dom"/>
</dbReference>
<feature type="domain" description="PAS" evidence="8">
    <location>
        <begin position="194"/>
        <end position="245"/>
    </location>
</feature>
<dbReference type="SMART" id="SM00387">
    <property type="entry name" value="HATPase_c"/>
    <property type="match status" value="1"/>
</dbReference>
<dbReference type="EMBL" id="VOSM01000004">
    <property type="protein sequence ID" value="TXD37239.1"/>
    <property type="molecule type" value="Genomic_DNA"/>
</dbReference>
<dbReference type="Proteomes" id="UP000321412">
    <property type="component" value="Unassembled WGS sequence"/>
</dbReference>
<dbReference type="SMART" id="SM00388">
    <property type="entry name" value="HisKA"/>
    <property type="match status" value="1"/>
</dbReference>
<keyword evidence="5" id="KW-0418">Kinase</keyword>
<comment type="catalytic activity">
    <reaction evidence="1">
        <text>ATP + protein L-histidine = ADP + protein N-phospho-L-histidine.</text>
        <dbReference type="EC" id="2.7.13.3"/>
    </reaction>
</comment>
<dbReference type="GO" id="GO:0006355">
    <property type="term" value="P:regulation of DNA-templated transcription"/>
    <property type="evidence" value="ECO:0007669"/>
    <property type="project" value="InterPro"/>
</dbReference>
<keyword evidence="11" id="KW-1185">Reference proteome</keyword>
<dbReference type="InterPro" id="IPR035965">
    <property type="entry name" value="PAS-like_dom_sf"/>
</dbReference>
<dbReference type="PROSITE" id="PS50112">
    <property type="entry name" value="PAS"/>
    <property type="match status" value="1"/>
</dbReference>
<dbReference type="InterPro" id="IPR036097">
    <property type="entry name" value="HisK_dim/P_sf"/>
</dbReference>
<keyword evidence="6" id="KW-0812">Transmembrane</keyword>
<organism evidence="10 11">
    <name type="scientific">Lujinxingia vulgaris</name>
    <dbReference type="NCBI Taxonomy" id="2600176"/>
    <lineage>
        <taxon>Bacteria</taxon>
        <taxon>Deltaproteobacteria</taxon>
        <taxon>Bradymonadales</taxon>
        <taxon>Lujinxingiaceae</taxon>
        <taxon>Lujinxingia</taxon>
    </lineage>
</organism>
<accession>A0A5C6X5S4</accession>
<dbReference type="PROSITE" id="PS50113">
    <property type="entry name" value="PAC"/>
    <property type="match status" value="1"/>
</dbReference>
<dbReference type="EC" id="2.7.13.3" evidence="2"/>
<dbReference type="SMART" id="SM00091">
    <property type="entry name" value="PAS"/>
    <property type="match status" value="1"/>
</dbReference>
<dbReference type="Gene3D" id="3.30.565.10">
    <property type="entry name" value="Histidine kinase-like ATPase, C-terminal domain"/>
    <property type="match status" value="1"/>
</dbReference>
<dbReference type="PANTHER" id="PTHR43047">
    <property type="entry name" value="TWO-COMPONENT HISTIDINE PROTEIN KINASE"/>
    <property type="match status" value="1"/>
</dbReference>
<dbReference type="SUPFAM" id="SSF55785">
    <property type="entry name" value="PYP-like sensor domain (PAS domain)"/>
    <property type="match status" value="1"/>
</dbReference>
<evidence type="ECO:0000259" key="8">
    <source>
        <dbReference type="PROSITE" id="PS50112"/>
    </source>
</evidence>
<dbReference type="NCBIfam" id="TIGR00229">
    <property type="entry name" value="sensory_box"/>
    <property type="match status" value="1"/>
</dbReference>
<keyword evidence="6" id="KW-1133">Transmembrane helix</keyword>
<dbReference type="InterPro" id="IPR000014">
    <property type="entry name" value="PAS"/>
</dbReference>
<feature type="transmembrane region" description="Helical" evidence="6">
    <location>
        <begin position="52"/>
        <end position="70"/>
    </location>
</feature>
<feature type="transmembrane region" description="Helical" evidence="6">
    <location>
        <begin position="159"/>
        <end position="179"/>
    </location>
</feature>
<dbReference type="RefSeq" id="WP_146981449.1">
    <property type="nucleotide sequence ID" value="NZ_VOSM01000004.1"/>
</dbReference>
<dbReference type="FunFam" id="3.30.565.10:FF:000010">
    <property type="entry name" value="Sensor histidine kinase RcsC"/>
    <property type="match status" value="1"/>
</dbReference>
<comment type="caution">
    <text evidence="10">The sequence shown here is derived from an EMBL/GenBank/DDBJ whole genome shotgun (WGS) entry which is preliminary data.</text>
</comment>
<dbReference type="CDD" id="cd16922">
    <property type="entry name" value="HATPase_EvgS-ArcB-TorS-like"/>
    <property type="match status" value="1"/>
</dbReference>
<keyword evidence="6" id="KW-0472">Membrane</keyword>
<feature type="transmembrane region" description="Helical" evidence="6">
    <location>
        <begin position="25"/>
        <end position="46"/>
    </location>
</feature>
<dbReference type="Gene3D" id="1.10.287.130">
    <property type="match status" value="1"/>
</dbReference>
<dbReference type="InterPro" id="IPR036890">
    <property type="entry name" value="HATPase_C_sf"/>
</dbReference>
<protein>
    <recommendedName>
        <fullName evidence="2">histidine kinase</fullName>
        <ecNumber evidence="2">2.7.13.3</ecNumber>
    </recommendedName>
</protein>
<reference evidence="10 11" key="1">
    <citation type="submission" date="2019-08" db="EMBL/GenBank/DDBJ databases">
        <title>Bradymonadales sp. TMQ4.</title>
        <authorList>
            <person name="Liang Q."/>
        </authorList>
    </citation>
    <scope>NUCLEOTIDE SEQUENCE [LARGE SCALE GENOMIC DNA]</scope>
    <source>
        <strain evidence="10 11">TMQ4</strain>
    </source>
</reference>
<feature type="domain" description="Histidine kinase" evidence="7">
    <location>
        <begin position="331"/>
        <end position="561"/>
    </location>
</feature>
<dbReference type="InterPro" id="IPR005467">
    <property type="entry name" value="His_kinase_dom"/>
</dbReference>
<dbReference type="PRINTS" id="PR00344">
    <property type="entry name" value="BCTRLSENSOR"/>
</dbReference>
<keyword evidence="3" id="KW-0597">Phosphoprotein</keyword>
<feature type="transmembrane region" description="Helical" evidence="6">
    <location>
        <begin position="125"/>
        <end position="147"/>
    </location>
</feature>
<dbReference type="Gene3D" id="3.30.450.20">
    <property type="entry name" value="PAS domain"/>
    <property type="match status" value="1"/>
</dbReference>
<dbReference type="Pfam" id="PF00512">
    <property type="entry name" value="HisKA"/>
    <property type="match status" value="1"/>
</dbReference>
<evidence type="ECO:0000256" key="5">
    <source>
        <dbReference type="ARBA" id="ARBA00022777"/>
    </source>
</evidence>
<dbReference type="AlphaFoldDB" id="A0A5C6X5S4"/>
<evidence type="ECO:0000256" key="3">
    <source>
        <dbReference type="ARBA" id="ARBA00022553"/>
    </source>
</evidence>
<dbReference type="CDD" id="cd00082">
    <property type="entry name" value="HisKA"/>
    <property type="match status" value="1"/>
</dbReference>
<dbReference type="InterPro" id="IPR004358">
    <property type="entry name" value="Sig_transdc_His_kin-like_C"/>
</dbReference>
<dbReference type="Pfam" id="PF00989">
    <property type="entry name" value="PAS"/>
    <property type="match status" value="1"/>
</dbReference>
<dbReference type="InterPro" id="IPR000700">
    <property type="entry name" value="PAS-assoc_C"/>
</dbReference>
<dbReference type="InterPro" id="IPR003661">
    <property type="entry name" value="HisK_dim/P_dom"/>
</dbReference>
<feature type="domain" description="PAC" evidence="9">
    <location>
        <begin position="263"/>
        <end position="313"/>
    </location>
</feature>
<dbReference type="CDD" id="cd00130">
    <property type="entry name" value="PAS"/>
    <property type="match status" value="1"/>
</dbReference>
<dbReference type="OrthoDB" id="9762798at2"/>
<gene>
    <name evidence="10" type="ORF">FRC98_10945</name>
</gene>
<evidence type="ECO:0000259" key="7">
    <source>
        <dbReference type="PROSITE" id="PS50109"/>
    </source>
</evidence>
<evidence type="ECO:0000259" key="9">
    <source>
        <dbReference type="PROSITE" id="PS50113"/>
    </source>
</evidence>
<dbReference type="SUPFAM" id="SSF55874">
    <property type="entry name" value="ATPase domain of HSP90 chaperone/DNA topoisomerase II/histidine kinase"/>
    <property type="match status" value="1"/>
</dbReference>
<dbReference type="GO" id="GO:0000155">
    <property type="term" value="F:phosphorelay sensor kinase activity"/>
    <property type="evidence" value="ECO:0007669"/>
    <property type="project" value="InterPro"/>
</dbReference>
<evidence type="ECO:0000256" key="1">
    <source>
        <dbReference type="ARBA" id="ARBA00000085"/>
    </source>
</evidence>
<proteinExistence type="predicted"/>
<evidence type="ECO:0000313" key="10">
    <source>
        <dbReference type="EMBL" id="TXD37239.1"/>
    </source>
</evidence>
<evidence type="ECO:0000256" key="6">
    <source>
        <dbReference type="SAM" id="Phobius"/>
    </source>
</evidence>
<keyword evidence="4" id="KW-0808">Transferase</keyword>
<dbReference type="InterPro" id="IPR013767">
    <property type="entry name" value="PAS_fold"/>
</dbReference>
<evidence type="ECO:0000256" key="4">
    <source>
        <dbReference type="ARBA" id="ARBA00022679"/>
    </source>
</evidence>
<evidence type="ECO:0000313" key="11">
    <source>
        <dbReference type="Proteomes" id="UP000321412"/>
    </source>
</evidence>
<evidence type="ECO:0000256" key="2">
    <source>
        <dbReference type="ARBA" id="ARBA00012438"/>
    </source>
</evidence>
<dbReference type="Pfam" id="PF02518">
    <property type="entry name" value="HATPase_c"/>
    <property type="match status" value="1"/>
</dbReference>
<sequence length="576" mass="63018">MTTLVDYFVPAHFPEEGLQRRQARIAVQSVFALLGWGPIACALYHFGGSPAAMWAVAAATVTSALTPFLLKWTGSLNIAGNFLIFTLYALFTGLSTLFGGLHAPPVNWLLLMPVYSLLFFNARTAIVWMVVAFLTWSGFIGAEVLGHTFPYQLDPRLDLAHRAVGVLGLSSMVFAVILLKDHLQGWLVDTVRATAAETRAVLETAPDGILTLDLEGRVLNANNAAARILGRERDALLNRPIEELVISLDARQARESAAGAFGLTEEHSALSADDRVFPAEIAFGALEGSGRQGVVLVMRDITERKEADLQLRQARDEAIEASLAKSTFLANMSHELRTPLNAVIGYSEMLMEEIQLMSQETDHTPQQRVEGFLPDLRRIRTAGKHLLMIISDILDLSKIEAGKMTTHVEPFETRTLLDEICDTARPLAEKNANTLSLEVDGELGQMCSDATKVRQVLFNLLSNACKFTREGQISLRARRCPESDQLLFEVRDTGIGMSPEQLERVFDAFTQADTSTTRQFGGTGLGLTITRHFCDLLGGDIAISSTPGEGTTVRVRMASSLQASAEAERPHEELPA</sequence>
<name>A0A5C6X5S4_9DELT</name>